<dbReference type="RefSeq" id="WP_236984116.1">
    <property type="nucleotide sequence ID" value="NZ_AP023086.1"/>
</dbReference>
<evidence type="ECO:0000256" key="1">
    <source>
        <dbReference type="SAM" id="Coils"/>
    </source>
</evidence>
<dbReference type="AlphaFoldDB" id="A0AAN2BLM1"/>
<proteinExistence type="predicted"/>
<sequence length="80" mass="9258">MRYLSASAVQNSSSMAALGANLNDSRLLKQQLAREITSLEGQLFRLRTRNDMIDYNTLQTYEDMILSRKRMLDGLLWDED</sequence>
<evidence type="ECO:0000313" key="2">
    <source>
        <dbReference type="EMBL" id="BCD99151.1"/>
    </source>
</evidence>
<name>A0AAN2BLM1_9GAMM</name>
<protein>
    <submittedName>
        <fullName evidence="2">Uncharacterized protein</fullName>
    </submittedName>
</protein>
<gene>
    <name evidence="2" type="ORF">MARGE09_P3352</name>
</gene>
<keyword evidence="3" id="KW-1185">Reference proteome</keyword>
<reference evidence="2 3" key="1">
    <citation type="journal article" date="2022" name="IScience">
        <title>An ultrasensitive nanofiber-based assay for enzymatic hydrolysis and deep-sea microbial degradation of cellulose.</title>
        <authorList>
            <person name="Tsudome M."/>
            <person name="Tachioka M."/>
            <person name="Miyazaki M."/>
            <person name="Uchimura K."/>
            <person name="Tsuda M."/>
            <person name="Takaki Y."/>
            <person name="Deguchi S."/>
        </authorList>
    </citation>
    <scope>NUCLEOTIDE SEQUENCE [LARGE SCALE GENOMIC DNA]</scope>
    <source>
        <strain evidence="2 3">GE09</strain>
    </source>
</reference>
<accession>A0AAN2BLM1</accession>
<dbReference type="Proteomes" id="UP001320119">
    <property type="component" value="Chromosome"/>
</dbReference>
<keyword evidence="1" id="KW-0175">Coiled coil</keyword>
<dbReference type="EMBL" id="AP023086">
    <property type="protein sequence ID" value="BCD99151.1"/>
    <property type="molecule type" value="Genomic_DNA"/>
</dbReference>
<organism evidence="2 3">
    <name type="scientific">Marinagarivorans cellulosilyticus</name>
    <dbReference type="NCBI Taxonomy" id="2721545"/>
    <lineage>
        <taxon>Bacteria</taxon>
        <taxon>Pseudomonadati</taxon>
        <taxon>Pseudomonadota</taxon>
        <taxon>Gammaproteobacteria</taxon>
        <taxon>Cellvibrionales</taxon>
        <taxon>Cellvibrionaceae</taxon>
        <taxon>Marinagarivorans</taxon>
    </lineage>
</organism>
<evidence type="ECO:0000313" key="3">
    <source>
        <dbReference type="Proteomes" id="UP001320119"/>
    </source>
</evidence>
<dbReference type="KEGG" id="marq:MARGE09_P3352"/>
<feature type="coiled-coil region" evidence="1">
    <location>
        <begin position="22"/>
        <end position="49"/>
    </location>
</feature>